<keyword evidence="3" id="KW-1185">Reference proteome</keyword>
<dbReference type="EMBL" id="JAJSOF020000009">
    <property type="protein sequence ID" value="KAJ4445931.1"/>
    <property type="molecule type" value="Genomic_DNA"/>
</dbReference>
<dbReference type="Proteomes" id="UP001148838">
    <property type="component" value="Unassembled WGS sequence"/>
</dbReference>
<name>A0ABQ8TH09_PERAM</name>
<accession>A0ABQ8TH09</accession>
<gene>
    <name evidence="2" type="ORF">ANN_12617</name>
</gene>
<reference evidence="2 3" key="1">
    <citation type="journal article" date="2022" name="Allergy">
        <title>Genome assembly and annotation of Periplaneta americana reveal a comprehensive cockroach allergen profile.</title>
        <authorList>
            <person name="Wang L."/>
            <person name="Xiong Q."/>
            <person name="Saelim N."/>
            <person name="Wang L."/>
            <person name="Nong W."/>
            <person name="Wan A.T."/>
            <person name="Shi M."/>
            <person name="Liu X."/>
            <person name="Cao Q."/>
            <person name="Hui J.H.L."/>
            <person name="Sookrung N."/>
            <person name="Leung T.F."/>
            <person name="Tungtrongchitr A."/>
            <person name="Tsui S.K.W."/>
        </authorList>
    </citation>
    <scope>NUCLEOTIDE SEQUENCE [LARGE SCALE GENOMIC DNA]</scope>
    <source>
        <strain evidence="2">PWHHKU_190912</strain>
    </source>
</reference>
<organism evidence="2 3">
    <name type="scientific">Periplaneta americana</name>
    <name type="common">American cockroach</name>
    <name type="synonym">Blatta americana</name>
    <dbReference type="NCBI Taxonomy" id="6978"/>
    <lineage>
        <taxon>Eukaryota</taxon>
        <taxon>Metazoa</taxon>
        <taxon>Ecdysozoa</taxon>
        <taxon>Arthropoda</taxon>
        <taxon>Hexapoda</taxon>
        <taxon>Insecta</taxon>
        <taxon>Pterygota</taxon>
        <taxon>Neoptera</taxon>
        <taxon>Polyneoptera</taxon>
        <taxon>Dictyoptera</taxon>
        <taxon>Blattodea</taxon>
        <taxon>Blattoidea</taxon>
        <taxon>Blattidae</taxon>
        <taxon>Blattinae</taxon>
        <taxon>Periplaneta</taxon>
    </lineage>
</organism>
<evidence type="ECO:0000256" key="1">
    <source>
        <dbReference type="SAM" id="MobiDB-lite"/>
    </source>
</evidence>
<sequence>MPLTWPGIEPATLGIESQRYTNSPTSRPAHEGPRPISRLLASHPHAEAEVDNHPTRLECAVSSTQKFLVQQHITTSKHQANKQLNSKQRQLFLNNQQHRMEFLEKYTQHTIPDESTLRKTYAPSIYDETIQKIRDEIKDSSIWVSIDETPDKEGRLVGNVVIVQCNHELRMNVYAVFHQCAGDEETHRLESADKVQQTLCGEGDFCFETVVGTCGELFFCFREPPHNTLPCRLPREKRRHPFSIHDYTKLKGKALQIQPRPISQDSRTCVRYNQRLRFWRMSLSTELSLRISVTSAAENGTTFQYTSRQQFANHSCRCYCTLTVTIVKYSDFAFLGFDLEYGAQSVASVATAPESGTTS</sequence>
<protein>
    <submittedName>
        <fullName evidence="2">Uncharacterized protein</fullName>
    </submittedName>
</protein>
<evidence type="ECO:0000313" key="2">
    <source>
        <dbReference type="EMBL" id="KAJ4445931.1"/>
    </source>
</evidence>
<comment type="caution">
    <text evidence="2">The sequence shown here is derived from an EMBL/GenBank/DDBJ whole genome shotgun (WGS) entry which is preliminary data.</text>
</comment>
<proteinExistence type="predicted"/>
<feature type="region of interest" description="Disordered" evidence="1">
    <location>
        <begin position="18"/>
        <end position="37"/>
    </location>
</feature>
<evidence type="ECO:0000313" key="3">
    <source>
        <dbReference type="Proteomes" id="UP001148838"/>
    </source>
</evidence>